<keyword evidence="3" id="KW-1003">Cell membrane</keyword>
<dbReference type="InterPro" id="IPR005390">
    <property type="entry name" value="NeuromedU_rcpt"/>
</dbReference>
<keyword evidence="9" id="KW-0675">Receptor</keyword>
<keyword evidence="5 13" id="KW-1133">Transmembrane helix</keyword>
<feature type="transmembrane region" description="Helical" evidence="13">
    <location>
        <begin position="111"/>
        <end position="129"/>
    </location>
</feature>
<dbReference type="InterPro" id="IPR017452">
    <property type="entry name" value="GPCR_Rhodpsn_7TM"/>
</dbReference>
<evidence type="ECO:0000256" key="1">
    <source>
        <dbReference type="ARBA" id="ARBA00004651"/>
    </source>
</evidence>
<evidence type="ECO:0000256" key="7">
    <source>
        <dbReference type="ARBA" id="ARBA00023136"/>
    </source>
</evidence>
<feature type="domain" description="G-protein coupled receptors family 1 profile" evidence="14">
    <location>
        <begin position="49"/>
        <end position="320"/>
    </location>
</feature>
<comment type="subcellular location">
    <subcellularLocation>
        <location evidence="1">Cell membrane</location>
        <topology evidence="1">Multi-pass membrane protein</topology>
    </subcellularLocation>
</comment>
<protein>
    <recommendedName>
        <fullName evidence="14">G-protein coupled receptors family 1 profile domain-containing protein</fullName>
    </recommendedName>
</protein>
<evidence type="ECO:0000313" key="15">
    <source>
        <dbReference type="EMBL" id="CAL1291900.1"/>
    </source>
</evidence>
<dbReference type="EMBL" id="CAXIEN010000295">
    <property type="protein sequence ID" value="CAL1291900.1"/>
    <property type="molecule type" value="Genomic_DNA"/>
</dbReference>
<evidence type="ECO:0000256" key="6">
    <source>
        <dbReference type="ARBA" id="ARBA00023040"/>
    </source>
</evidence>
<dbReference type="InterPro" id="IPR000276">
    <property type="entry name" value="GPCR_Rhodpsn"/>
</dbReference>
<dbReference type="AlphaFoldDB" id="A0AAV2B8F1"/>
<evidence type="ECO:0000256" key="11">
    <source>
        <dbReference type="ARBA" id="ARBA00023224"/>
    </source>
</evidence>
<keyword evidence="6" id="KW-0297">G-protein coupled receptor</keyword>
<evidence type="ECO:0000256" key="8">
    <source>
        <dbReference type="ARBA" id="ARBA00023157"/>
    </source>
</evidence>
<feature type="compositionally biased region" description="Polar residues" evidence="12">
    <location>
        <begin position="419"/>
        <end position="434"/>
    </location>
</feature>
<organism evidence="15 16">
    <name type="scientific">Larinioides sclopetarius</name>
    <dbReference type="NCBI Taxonomy" id="280406"/>
    <lineage>
        <taxon>Eukaryota</taxon>
        <taxon>Metazoa</taxon>
        <taxon>Ecdysozoa</taxon>
        <taxon>Arthropoda</taxon>
        <taxon>Chelicerata</taxon>
        <taxon>Arachnida</taxon>
        <taxon>Araneae</taxon>
        <taxon>Araneomorphae</taxon>
        <taxon>Entelegynae</taxon>
        <taxon>Araneoidea</taxon>
        <taxon>Araneidae</taxon>
        <taxon>Larinioides</taxon>
    </lineage>
</organism>
<dbReference type="PANTHER" id="PTHR24243:SF208">
    <property type="entry name" value="PYROKININ-1 RECEPTOR"/>
    <property type="match status" value="1"/>
</dbReference>
<evidence type="ECO:0000256" key="3">
    <source>
        <dbReference type="ARBA" id="ARBA00022475"/>
    </source>
</evidence>
<feature type="region of interest" description="Disordered" evidence="12">
    <location>
        <begin position="355"/>
        <end position="393"/>
    </location>
</feature>
<keyword evidence="8" id="KW-1015">Disulfide bond</keyword>
<accession>A0AAV2B8F1</accession>
<evidence type="ECO:0000256" key="5">
    <source>
        <dbReference type="ARBA" id="ARBA00022989"/>
    </source>
</evidence>
<comment type="similarity">
    <text evidence="2">Belongs to the G-protein coupled receptor 1 family.</text>
</comment>
<feature type="transmembrane region" description="Helical" evidence="13">
    <location>
        <begin position="204"/>
        <end position="226"/>
    </location>
</feature>
<comment type="caution">
    <text evidence="15">The sequence shown here is derived from an EMBL/GenBank/DDBJ whole genome shotgun (WGS) entry which is preliminary data.</text>
</comment>
<dbReference type="PANTHER" id="PTHR24243">
    <property type="entry name" value="G-PROTEIN COUPLED RECEPTOR"/>
    <property type="match status" value="1"/>
</dbReference>
<keyword evidence="10" id="KW-0325">Glycoprotein</keyword>
<keyword evidence="11" id="KW-0807">Transducer</keyword>
<dbReference type="PRINTS" id="PR00237">
    <property type="entry name" value="GPCRRHODOPSN"/>
</dbReference>
<evidence type="ECO:0000259" key="14">
    <source>
        <dbReference type="PROSITE" id="PS50262"/>
    </source>
</evidence>
<keyword evidence="7 13" id="KW-0472">Membrane</keyword>
<dbReference type="GO" id="GO:0001607">
    <property type="term" value="F:neuromedin U receptor activity"/>
    <property type="evidence" value="ECO:0007669"/>
    <property type="project" value="InterPro"/>
</dbReference>
<dbReference type="GO" id="GO:0005886">
    <property type="term" value="C:plasma membrane"/>
    <property type="evidence" value="ECO:0007669"/>
    <property type="project" value="UniProtKB-SubCell"/>
</dbReference>
<evidence type="ECO:0000256" key="12">
    <source>
        <dbReference type="SAM" id="MobiDB-lite"/>
    </source>
</evidence>
<evidence type="ECO:0000313" key="16">
    <source>
        <dbReference type="Proteomes" id="UP001497382"/>
    </source>
</evidence>
<dbReference type="Proteomes" id="UP001497382">
    <property type="component" value="Unassembled WGS sequence"/>
</dbReference>
<dbReference type="PROSITE" id="PS50262">
    <property type="entry name" value="G_PROTEIN_RECEP_F1_2"/>
    <property type="match status" value="1"/>
</dbReference>
<gene>
    <name evidence="15" type="ORF">LARSCL_LOCUS17347</name>
</gene>
<name>A0AAV2B8F1_9ARAC</name>
<evidence type="ECO:0000256" key="9">
    <source>
        <dbReference type="ARBA" id="ARBA00023170"/>
    </source>
</evidence>
<evidence type="ECO:0000256" key="13">
    <source>
        <dbReference type="SAM" id="Phobius"/>
    </source>
</evidence>
<dbReference type="SUPFAM" id="SSF81321">
    <property type="entry name" value="Family A G protein-coupled receptor-like"/>
    <property type="match status" value="1"/>
</dbReference>
<evidence type="ECO:0000256" key="4">
    <source>
        <dbReference type="ARBA" id="ARBA00022692"/>
    </source>
</evidence>
<keyword evidence="16" id="KW-1185">Reference proteome</keyword>
<feature type="transmembrane region" description="Helical" evidence="13">
    <location>
        <begin position="301"/>
        <end position="322"/>
    </location>
</feature>
<evidence type="ECO:0000256" key="2">
    <source>
        <dbReference type="ARBA" id="ARBA00010663"/>
    </source>
</evidence>
<reference evidence="15 16" key="1">
    <citation type="submission" date="2024-04" db="EMBL/GenBank/DDBJ databases">
        <authorList>
            <person name="Rising A."/>
            <person name="Reimegard J."/>
            <person name="Sonavane S."/>
            <person name="Akerstrom W."/>
            <person name="Nylinder S."/>
            <person name="Hedman E."/>
            <person name="Kallberg Y."/>
        </authorList>
    </citation>
    <scope>NUCLEOTIDE SEQUENCE [LARGE SCALE GENOMIC DNA]</scope>
</reference>
<proteinExistence type="inferred from homology"/>
<keyword evidence="4 13" id="KW-0812">Transmembrane</keyword>
<feature type="region of interest" description="Disordered" evidence="12">
    <location>
        <begin position="411"/>
        <end position="434"/>
    </location>
</feature>
<evidence type="ECO:0000256" key="10">
    <source>
        <dbReference type="ARBA" id="ARBA00023180"/>
    </source>
</evidence>
<feature type="transmembrane region" description="Helical" evidence="13">
    <location>
        <begin position="38"/>
        <end position="58"/>
    </location>
</feature>
<feature type="transmembrane region" description="Helical" evidence="13">
    <location>
        <begin position="70"/>
        <end position="91"/>
    </location>
</feature>
<feature type="transmembrane region" description="Helical" evidence="13">
    <location>
        <begin position="255"/>
        <end position="274"/>
    </location>
</feature>
<sequence length="434" mass="49055">MANLTVDWLNITDVDEYLAAVLGPKRLPLSWLVPLTSVYALTFATGLVGNACTCTVIATNPYMQTATNCYLFNLAVADMLTLICAMPLELYSLWHQYPWQLGTFTCISRTVVSEATACASVLTIMTFSCEQYYAVCRPLHQTHKSKVARAFRNILVIWIASFAAATPYGLFTRVNYITLEDGEEIAESAWCGFPFNDPNRKWETLMLCSTFLFFVVPATLISALYLRISLTLHRARHLCTTDDAPPRDRIRSRTVVIRMLMVVVLAFFVCWAPYHSQRLLFLYVSLYGEWTEALRKVNQDLFSLAGCFYYFNSTINPILYSVMSNRFRVAFREKLCAGCNCRSRWRVYARAHQCSASPSRRPDPALSSLEQDRPKLSSDPGFAPRCSGTSDSDYQLAREKRSSECVSANFNSRIPHANTPANGENSLKQSETKL</sequence>
<dbReference type="Pfam" id="PF00001">
    <property type="entry name" value="7tm_1"/>
    <property type="match status" value="1"/>
</dbReference>
<dbReference type="Gene3D" id="1.20.1070.10">
    <property type="entry name" value="Rhodopsin 7-helix transmembrane proteins"/>
    <property type="match status" value="1"/>
</dbReference>
<dbReference type="PRINTS" id="PR01565">
    <property type="entry name" value="NEUROMEDINUR"/>
</dbReference>
<feature type="transmembrane region" description="Helical" evidence="13">
    <location>
        <begin position="150"/>
        <end position="171"/>
    </location>
</feature>